<reference evidence="2" key="1">
    <citation type="submission" date="2017-04" db="EMBL/GenBank/DDBJ databases">
        <authorList>
            <person name="Varghese N."/>
            <person name="Submissions S."/>
        </authorList>
    </citation>
    <scope>NUCLEOTIDE SEQUENCE [LARGE SCALE GENOMIC DNA]</scope>
    <source>
        <strain evidence="2">VKM Ac-2510</strain>
    </source>
</reference>
<accession>A0A1X7IVK7</accession>
<keyword evidence="2" id="KW-1185">Reference proteome</keyword>
<gene>
    <name evidence="1" type="ORF">SAMN06296010_0900</name>
</gene>
<evidence type="ECO:0000313" key="2">
    <source>
        <dbReference type="Proteomes" id="UP000193244"/>
    </source>
</evidence>
<dbReference type="Proteomes" id="UP000193244">
    <property type="component" value="Unassembled WGS sequence"/>
</dbReference>
<organism evidence="1 2">
    <name type="scientific">Agreia pratensis</name>
    <dbReference type="NCBI Taxonomy" id="150121"/>
    <lineage>
        <taxon>Bacteria</taxon>
        <taxon>Bacillati</taxon>
        <taxon>Actinomycetota</taxon>
        <taxon>Actinomycetes</taxon>
        <taxon>Micrococcales</taxon>
        <taxon>Microbacteriaceae</taxon>
        <taxon>Agreia</taxon>
    </lineage>
</organism>
<proteinExistence type="predicted"/>
<evidence type="ECO:0008006" key="3">
    <source>
        <dbReference type="Google" id="ProtNLM"/>
    </source>
</evidence>
<sequence length="122" mass="13522">MIPMSKPSDEAVELLHEIAADLGKAGPVELGTMFRSPGIRTETKIVAFLGTDDRLIVKLPRERALALIEQGVAASLSMGRRTMREWIEVPAGDDLHTDNPSQTLETWSRLAKESFDHVRSQL</sequence>
<protein>
    <recommendedName>
        <fullName evidence="3">TfoX N-terminal domain-containing protein</fullName>
    </recommendedName>
</protein>
<name>A0A1X7IVK7_9MICO</name>
<evidence type="ECO:0000313" key="1">
    <source>
        <dbReference type="EMBL" id="SMG18870.1"/>
    </source>
</evidence>
<dbReference type="EMBL" id="FXAY01000001">
    <property type="protein sequence ID" value="SMG18870.1"/>
    <property type="molecule type" value="Genomic_DNA"/>
</dbReference>
<dbReference type="AlphaFoldDB" id="A0A1X7IVK7"/>